<evidence type="ECO:0000313" key="5">
    <source>
        <dbReference type="EMBL" id="AMN81105.1"/>
    </source>
</evidence>
<dbReference type="PRINTS" id="PR00598">
    <property type="entry name" value="HTHMARR"/>
</dbReference>
<keyword evidence="2" id="KW-0238">DNA-binding</keyword>
<dbReference type="Proteomes" id="UP000070516">
    <property type="component" value="Chromosome"/>
</dbReference>
<name>A0A127I2J3_PSEAZ</name>
<evidence type="ECO:0000256" key="1">
    <source>
        <dbReference type="ARBA" id="ARBA00023015"/>
    </source>
</evidence>
<dbReference type="InterPro" id="IPR000835">
    <property type="entry name" value="HTH_MarR-typ"/>
</dbReference>
<accession>A0A127I2J3</accession>
<dbReference type="EMBL" id="CP014546">
    <property type="protein sequence ID" value="AMN81105.1"/>
    <property type="molecule type" value="Genomic_DNA"/>
</dbReference>
<dbReference type="PROSITE" id="PS50995">
    <property type="entry name" value="HTH_MARR_2"/>
    <property type="match status" value="1"/>
</dbReference>
<dbReference type="InterPro" id="IPR011991">
    <property type="entry name" value="ArsR-like_HTH"/>
</dbReference>
<dbReference type="AlphaFoldDB" id="A0A127I2J3"/>
<dbReference type="Pfam" id="PF01047">
    <property type="entry name" value="MarR"/>
    <property type="match status" value="1"/>
</dbReference>
<keyword evidence="1" id="KW-0805">Transcription regulation</keyword>
<dbReference type="KEGG" id="pazo:AYR47_23595"/>
<evidence type="ECO:0000313" key="6">
    <source>
        <dbReference type="Proteomes" id="UP000070516"/>
    </source>
</evidence>
<proteinExistence type="predicted"/>
<dbReference type="PROSITE" id="PS01117">
    <property type="entry name" value="HTH_MARR_1"/>
    <property type="match status" value="1"/>
</dbReference>
<sequence>MCNTHILREANTVSIKNVQKAHISAQLRDLHGSLVEIVGVMNRPQRDEAMVREAGISLDRALFPLLVLVERLGPIGVVELADRVGRDYTTVSRQVAKLESLGLVLRQASAVDRRVRESVITEKGKAMTDRVDDARERIGVSIFSTWDEGDFDNLVRLMRKFAEDIKDDSVRATKGIS</sequence>
<dbReference type="InterPro" id="IPR036390">
    <property type="entry name" value="WH_DNA-bd_sf"/>
</dbReference>
<dbReference type="SUPFAM" id="SSF46785">
    <property type="entry name" value="Winged helix' DNA-binding domain"/>
    <property type="match status" value="1"/>
</dbReference>
<dbReference type="PANTHER" id="PTHR33164:SF57">
    <property type="entry name" value="MARR-FAMILY TRANSCRIPTIONAL REGULATOR"/>
    <property type="match status" value="1"/>
</dbReference>
<gene>
    <name evidence="5" type="ORF">AYR47_23595</name>
</gene>
<reference evidence="5 6" key="1">
    <citation type="submission" date="2016-02" db="EMBL/GenBank/DDBJ databases">
        <title>Complete genome sequence of Pseudomonas azotoformans S4.</title>
        <authorList>
            <person name="Fang Y."/>
            <person name="Wu L."/>
            <person name="Feng G."/>
        </authorList>
    </citation>
    <scope>NUCLEOTIDE SEQUENCE [LARGE SCALE GENOMIC DNA]</scope>
    <source>
        <strain evidence="5 6">S4</strain>
    </source>
</reference>
<dbReference type="InterPro" id="IPR036388">
    <property type="entry name" value="WH-like_DNA-bd_sf"/>
</dbReference>
<evidence type="ECO:0000259" key="4">
    <source>
        <dbReference type="PROSITE" id="PS50995"/>
    </source>
</evidence>
<dbReference type="SMART" id="SM00347">
    <property type="entry name" value="HTH_MARR"/>
    <property type="match status" value="1"/>
</dbReference>
<dbReference type="GO" id="GO:0003700">
    <property type="term" value="F:DNA-binding transcription factor activity"/>
    <property type="evidence" value="ECO:0007669"/>
    <property type="project" value="InterPro"/>
</dbReference>
<dbReference type="Gene3D" id="1.10.10.10">
    <property type="entry name" value="Winged helix-like DNA-binding domain superfamily/Winged helix DNA-binding domain"/>
    <property type="match status" value="1"/>
</dbReference>
<dbReference type="GO" id="GO:0006950">
    <property type="term" value="P:response to stress"/>
    <property type="evidence" value="ECO:0007669"/>
    <property type="project" value="TreeGrafter"/>
</dbReference>
<keyword evidence="3" id="KW-0804">Transcription</keyword>
<feature type="domain" description="HTH marR-type" evidence="4">
    <location>
        <begin position="31"/>
        <end position="163"/>
    </location>
</feature>
<dbReference type="PANTHER" id="PTHR33164">
    <property type="entry name" value="TRANSCRIPTIONAL REGULATOR, MARR FAMILY"/>
    <property type="match status" value="1"/>
</dbReference>
<protein>
    <submittedName>
        <fullName evidence="5">MarR family transcriptional regulator</fullName>
    </submittedName>
</protein>
<dbReference type="InterPro" id="IPR039422">
    <property type="entry name" value="MarR/SlyA-like"/>
</dbReference>
<organism evidence="5 6">
    <name type="scientific">Pseudomonas azotoformans</name>
    <dbReference type="NCBI Taxonomy" id="47878"/>
    <lineage>
        <taxon>Bacteria</taxon>
        <taxon>Pseudomonadati</taxon>
        <taxon>Pseudomonadota</taxon>
        <taxon>Gammaproteobacteria</taxon>
        <taxon>Pseudomonadales</taxon>
        <taxon>Pseudomonadaceae</taxon>
        <taxon>Pseudomonas</taxon>
    </lineage>
</organism>
<dbReference type="CDD" id="cd00090">
    <property type="entry name" value="HTH_ARSR"/>
    <property type="match status" value="1"/>
</dbReference>
<dbReference type="InterPro" id="IPR023187">
    <property type="entry name" value="Tscrpt_reg_MarR-type_CS"/>
</dbReference>
<evidence type="ECO:0000256" key="3">
    <source>
        <dbReference type="ARBA" id="ARBA00023163"/>
    </source>
</evidence>
<dbReference type="GO" id="GO:0003677">
    <property type="term" value="F:DNA binding"/>
    <property type="evidence" value="ECO:0007669"/>
    <property type="project" value="UniProtKB-KW"/>
</dbReference>
<evidence type="ECO:0000256" key="2">
    <source>
        <dbReference type="ARBA" id="ARBA00023125"/>
    </source>
</evidence>